<evidence type="ECO:0000313" key="1">
    <source>
        <dbReference type="EMBL" id="CAG8754732.1"/>
    </source>
</evidence>
<name>A0ABN7VBY3_GIGMA</name>
<dbReference type="EMBL" id="CAJVQB010012333">
    <property type="protein sequence ID" value="CAG8754732.1"/>
    <property type="molecule type" value="Genomic_DNA"/>
</dbReference>
<comment type="caution">
    <text evidence="1">The sequence shown here is derived from an EMBL/GenBank/DDBJ whole genome shotgun (WGS) entry which is preliminary data.</text>
</comment>
<gene>
    <name evidence="1" type="ORF">GMARGA_LOCUS16791</name>
</gene>
<proteinExistence type="predicted"/>
<feature type="non-terminal residue" evidence="1">
    <location>
        <position position="1"/>
    </location>
</feature>
<dbReference type="Proteomes" id="UP000789901">
    <property type="component" value="Unassembled WGS sequence"/>
</dbReference>
<protein>
    <submittedName>
        <fullName evidence="1">34355_t:CDS:1</fullName>
    </submittedName>
</protein>
<reference evidence="1 2" key="1">
    <citation type="submission" date="2021-06" db="EMBL/GenBank/DDBJ databases">
        <authorList>
            <person name="Kallberg Y."/>
            <person name="Tangrot J."/>
            <person name="Rosling A."/>
        </authorList>
    </citation>
    <scope>NUCLEOTIDE SEQUENCE [LARGE SCALE GENOMIC DNA]</scope>
    <source>
        <strain evidence="1 2">120-4 pot B 10/14</strain>
    </source>
</reference>
<evidence type="ECO:0000313" key="2">
    <source>
        <dbReference type="Proteomes" id="UP000789901"/>
    </source>
</evidence>
<sequence length="100" mass="11309">PSASYVCAELYRWLKVVGRGVAEDKNELTILKAFQYADEIIPTLSVILPICPRDKHTSKLLNFKNLSKPLLKFYGSSLCDFSISDDYYNSQPADIVEFVS</sequence>
<organism evidence="1 2">
    <name type="scientific">Gigaspora margarita</name>
    <dbReference type="NCBI Taxonomy" id="4874"/>
    <lineage>
        <taxon>Eukaryota</taxon>
        <taxon>Fungi</taxon>
        <taxon>Fungi incertae sedis</taxon>
        <taxon>Mucoromycota</taxon>
        <taxon>Glomeromycotina</taxon>
        <taxon>Glomeromycetes</taxon>
        <taxon>Diversisporales</taxon>
        <taxon>Gigasporaceae</taxon>
        <taxon>Gigaspora</taxon>
    </lineage>
</organism>
<feature type="non-terminal residue" evidence="1">
    <location>
        <position position="100"/>
    </location>
</feature>
<accession>A0ABN7VBY3</accession>
<keyword evidence="2" id="KW-1185">Reference proteome</keyword>